<keyword evidence="3" id="KW-1185">Reference proteome</keyword>
<dbReference type="InterPro" id="IPR042100">
    <property type="entry name" value="Bug_dom1"/>
</dbReference>
<dbReference type="Pfam" id="PF03401">
    <property type="entry name" value="TctC"/>
    <property type="match status" value="1"/>
</dbReference>
<dbReference type="PROSITE" id="PS51318">
    <property type="entry name" value="TAT"/>
    <property type="match status" value="1"/>
</dbReference>
<dbReference type="InterPro" id="IPR006311">
    <property type="entry name" value="TAT_signal"/>
</dbReference>
<name>A0A0S3PXG0_9BRAD</name>
<dbReference type="EMBL" id="AP014946">
    <property type="protein sequence ID" value="BAT60564.1"/>
    <property type="molecule type" value="Genomic_DNA"/>
</dbReference>
<comment type="similarity">
    <text evidence="1">Belongs to the UPF0065 (bug) family.</text>
</comment>
<dbReference type="CDD" id="cd07012">
    <property type="entry name" value="PBP2_Bug_TTT"/>
    <property type="match status" value="1"/>
</dbReference>
<dbReference type="Gene3D" id="3.40.190.150">
    <property type="entry name" value="Bordetella uptake gene, domain 1"/>
    <property type="match status" value="1"/>
</dbReference>
<evidence type="ECO:0000313" key="2">
    <source>
        <dbReference type="EMBL" id="BAT60564.1"/>
    </source>
</evidence>
<dbReference type="Gene3D" id="3.40.190.10">
    <property type="entry name" value="Periplasmic binding protein-like II"/>
    <property type="match status" value="1"/>
</dbReference>
<dbReference type="Proteomes" id="UP000236884">
    <property type="component" value="Chromosome"/>
</dbReference>
<evidence type="ECO:0000256" key="1">
    <source>
        <dbReference type="ARBA" id="ARBA00006987"/>
    </source>
</evidence>
<accession>A0A0S3PXG0</accession>
<sequence length="332" mass="35544">MRISRRKVLQGSAALTTAALISTRGEAQAWRPTQNVRVIVPAPPGGITDAIGRIFAAHLQTSWGQPTVVENKSGGGGTIGTLDFIRQRQDGHVILIGNPGPNAIAHTIFRNIQYRPEQLVPVSNLICIPNLITAHPSIGINSISELVAYAKANPEKLAYGTSGTGQTPHLTSAWLQQLTGIKMTHLPFRGAGPALTGALGGEPPILFDNLFPSLPQVLDGKLKGLAVTTLERNPLAPNVSTVAESGIEALSKFDLSSWICAFYGEGTPAPMVESLNQQCRSFLETDDAKKRFAVIGARADYQTTAQHKAFVQAEIEKFAGIIKREGLQMDVN</sequence>
<dbReference type="InterPro" id="IPR005064">
    <property type="entry name" value="BUG"/>
</dbReference>
<reference evidence="2 3" key="1">
    <citation type="submission" date="2015-08" db="EMBL/GenBank/DDBJ databases">
        <title>Investigation of the bacterial diversity of lava forest soil.</title>
        <authorList>
            <person name="Lee J.S."/>
        </authorList>
    </citation>
    <scope>NUCLEOTIDE SEQUENCE [LARGE SCALE GENOMIC DNA]</scope>
    <source>
        <strain evidence="2 3">GJW-30</strain>
    </source>
</reference>
<dbReference type="PIRSF" id="PIRSF017082">
    <property type="entry name" value="YflP"/>
    <property type="match status" value="1"/>
</dbReference>
<dbReference type="KEGG" id="vgo:GJW-30_1_03110"/>
<dbReference type="PANTHER" id="PTHR42928:SF5">
    <property type="entry name" value="BLR1237 PROTEIN"/>
    <property type="match status" value="1"/>
</dbReference>
<dbReference type="PANTHER" id="PTHR42928">
    <property type="entry name" value="TRICARBOXYLATE-BINDING PROTEIN"/>
    <property type="match status" value="1"/>
</dbReference>
<proteinExistence type="inferred from homology"/>
<organism evidence="2 3">
    <name type="scientific">Variibacter gotjawalensis</name>
    <dbReference type="NCBI Taxonomy" id="1333996"/>
    <lineage>
        <taxon>Bacteria</taxon>
        <taxon>Pseudomonadati</taxon>
        <taxon>Pseudomonadota</taxon>
        <taxon>Alphaproteobacteria</taxon>
        <taxon>Hyphomicrobiales</taxon>
        <taxon>Nitrobacteraceae</taxon>
        <taxon>Variibacter</taxon>
    </lineage>
</organism>
<keyword evidence="2" id="KW-0675">Receptor</keyword>
<protein>
    <submittedName>
        <fullName evidence="2">Tripartite tricarboxylate transporter family receptor</fullName>
    </submittedName>
</protein>
<evidence type="ECO:0000313" key="3">
    <source>
        <dbReference type="Proteomes" id="UP000236884"/>
    </source>
</evidence>
<dbReference type="RefSeq" id="WP_096356878.1">
    <property type="nucleotide sequence ID" value="NZ_AP014946.1"/>
</dbReference>
<gene>
    <name evidence="2" type="ORF">GJW-30_1_03110</name>
</gene>
<dbReference type="AlphaFoldDB" id="A0A0S3PXG0"/>
<dbReference type="OrthoDB" id="7253390at2"/>